<feature type="non-terminal residue" evidence="3">
    <location>
        <position position="57"/>
    </location>
</feature>
<keyword evidence="1" id="KW-0812">Transmembrane</keyword>
<gene>
    <name evidence="3" type="ORF">M419DRAFT_48435</name>
</gene>
<accession>A0A024RWV9</accession>
<evidence type="ECO:0000313" key="3">
    <source>
        <dbReference type="EMBL" id="ETR96665.1"/>
    </source>
</evidence>
<proteinExistence type="predicted"/>
<keyword evidence="1" id="KW-0472">Membrane</keyword>
<dbReference type="KEGG" id="trr:M419DRAFT_48435"/>
<dbReference type="InterPro" id="IPR013103">
    <property type="entry name" value="RVT_2"/>
</dbReference>
<keyword evidence="1" id="KW-1133">Transmembrane helix</keyword>
<protein>
    <recommendedName>
        <fullName evidence="2">Reverse transcriptase Ty1/copia-type domain-containing protein</fullName>
    </recommendedName>
</protein>
<organism evidence="3 4">
    <name type="scientific">Hypocrea jecorina (strain ATCC 56765 / BCRC 32924 / NRRL 11460 / Rut C-30)</name>
    <name type="common">Trichoderma reesei</name>
    <dbReference type="NCBI Taxonomy" id="1344414"/>
    <lineage>
        <taxon>Eukaryota</taxon>
        <taxon>Fungi</taxon>
        <taxon>Dikarya</taxon>
        <taxon>Ascomycota</taxon>
        <taxon>Pezizomycotina</taxon>
        <taxon>Sordariomycetes</taxon>
        <taxon>Hypocreomycetidae</taxon>
        <taxon>Hypocreales</taxon>
        <taxon>Hypocreaceae</taxon>
        <taxon>Trichoderma</taxon>
    </lineage>
</organism>
<feature type="domain" description="Reverse transcriptase Ty1/copia-type" evidence="2">
    <location>
        <begin position="1"/>
        <end position="57"/>
    </location>
</feature>
<dbReference type="HOGENOM" id="CLU_200846_0_0_1"/>
<evidence type="ECO:0000313" key="4">
    <source>
        <dbReference type="Proteomes" id="UP000024376"/>
    </source>
</evidence>
<dbReference type="AlphaFoldDB" id="A0A024RWV9"/>
<name>A0A024RWV9_HYPJR</name>
<reference evidence="4" key="1">
    <citation type="journal article" date="2013" name="Ind. Biotechnol.">
        <title>Comparative genomics analysis of Trichoderma reesei strains.</title>
        <authorList>
            <person name="Koike H."/>
            <person name="Aerts A."/>
            <person name="LaButti K."/>
            <person name="Grigoriev I.V."/>
            <person name="Baker S.E."/>
        </authorList>
    </citation>
    <scope>NUCLEOTIDE SEQUENCE [LARGE SCALE GENOMIC DNA]</scope>
    <source>
        <strain evidence="4">ATCC 56765 / BCRC 32924 / NRRL 11460 / Rut C-30</strain>
    </source>
</reference>
<feature type="non-terminal residue" evidence="3">
    <location>
        <position position="1"/>
    </location>
</feature>
<evidence type="ECO:0000259" key="2">
    <source>
        <dbReference type="Pfam" id="PF07727"/>
    </source>
</evidence>
<evidence type="ECO:0000256" key="1">
    <source>
        <dbReference type="SAM" id="Phobius"/>
    </source>
</evidence>
<dbReference type="Pfam" id="PF07727">
    <property type="entry name" value="RVT_2"/>
    <property type="match status" value="1"/>
</dbReference>
<dbReference type="EMBL" id="KI911229">
    <property type="protein sequence ID" value="ETR96665.1"/>
    <property type="molecule type" value="Genomic_DNA"/>
</dbReference>
<feature type="transmembrane region" description="Helical" evidence="1">
    <location>
        <begin position="6"/>
        <end position="27"/>
    </location>
</feature>
<sequence length="57" mass="6656">GVNYLKIFAFIIKLIIYKALFTITAVLDLKLEQIDIKTAFLYKEVKEDIYIKQPTGF</sequence>
<dbReference type="Proteomes" id="UP000024376">
    <property type="component" value="Unassembled WGS sequence"/>
</dbReference>